<evidence type="ECO:0000313" key="1">
    <source>
        <dbReference type="EMBL" id="MBB5155940.1"/>
    </source>
</evidence>
<protein>
    <submittedName>
        <fullName evidence="1">Uncharacterized protein</fullName>
    </submittedName>
</protein>
<comment type="caution">
    <text evidence="1">The sequence shown here is derived from an EMBL/GenBank/DDBJ whole genome shotgun (WGS) entry which is preliminary data.</text>
</comment>
<name>A0A840Q7V6_9PSEU</name>
<evidence type="ECO:0000313" key="2">
    <source>
        <dbReference type="Proteomes" id="UP000584374"/>
    </source>
</evidence>
<dbReference type="AlphaFoldDB" id="A0A840Q7V6"/>
<accession>A0A840Q7V6</accession>
<dbReference type="EMBL" id="JACHIW010000001">
    <property type="protein sequence ID" value="MBB5155940.1"/>
    <property type="molecule type" value="Genomic_DNA"/>
</dbReference>
<organism evidence="1 2">
    <name type="scientific">Saccharopolyspora phatthalungensis</name>
    <dbReference type="NCBI Taxonomy" id="664693"/>
    <lineage>
        <taxon>Bacteria</taxon>
        <taxon>Bacillati</taxon>
        <taxon>Actinomycetota</taxon>
        <taxon>Actinomycetes</taxon>
        <taxon>Pseudonocardiales</taxon>
        <taxon>Pseudonocardiaceae</taxon>
        <taxon>Saccharopolyspora</taxon>
    </lineage>
</organism>
<dbReference type="Proteomes" id="UP000584374">
    <property type="component" value="Unassembled WGS sequence"/>
</dbReference>
<keyword evidence="2" id="KW-1185">Reference proteome</keyword>
<dbReference type="RefSeq" id="WP_184727184.1">
    <property type="nucleotide sequence ID" value="NZ_JACHIW010000001.1"/>
</dbReference>
<gene>
    <name evidence="1" type="ORF">BJ970_003474</name>
</gene>
<sequence length="111" mass="12181">MVAREDCEFLARVARINRALAASALALVNGELDAIASNELGTELIAIGHEYVRRSQSQHPAGRAAGVIERKKCPYQTIHKGFSLYHLVSQKFDSPSTGVTGYSEHARSTRR</sequence>
<proteinExistence type="predicted"/>
<reference evidence="1 2" key="1">
    <citation type="submission" date="2020-08" db="EMBL/GenBank/DDBJ databases">
        <title>Sequencing the genomes of 1000 actinobacteria strains.</title>
        <authorList>
            <person name="Klenk H.-P."/>
        </authorList>
    </citation>
    <scope>NUCLEOTIDE SEQUENCE [LARGE SCALE GENOMIC DNA]</scope>
    <source>
        <strain evidence="1 2">DSM 45584</strain>
    </source>
</reference>